<dbReference type="EMBL" id="BAABBI010000001">
    <property type="protein sequence ID" value="GAA3780685.1"/>
    <property type="molecule type" value="Genomic_DNA"/>
</dbReference>
<keyword evidence="1" id="KW-0812">Transmembrane</keyword>
<organism evidence="2 3">
    <name type="scientific">Corallibacter vietnamensis</name>
    <dbReference type="NCBI Taxonomy" id="904130"/>
    <lineage>
        <taxon>Bacteria</taxon>
        <taxon>Pseudomonadati</taxon>
        <taxon>Bacteroidota</taxon>
        <taxon>Flavobacteriia</taxon>
        <taxon>Flavobacteriales</taxon>
        <taxon>Flavobacteriaceae</taxon>
        <taxon>Corallibacter</taxon>
    </lineage>
</organism>
<keyword evidence="3" id="KW-1185">Reference proteome</keyword>
<gene>
    <name evidence="2" type="ORF">GCM10022271_11180</name>
</gene>
<sequence length="267" mass="30360">MAPIKFEEELKAKLEQRTIEPSSDAWESLAHKLDNQESNQNKKVFWWIGIAASVVGVLLVTTMFFNKPENQEVKVTDVNNVDVEAKSNGKHSIALEENETEIIEEVPIANKKNTDIVFTAPKKGTQQNEKNSQLDKQRNTISQQVQKRIANVNVTKIEETTTIKTNPETSLTPEALSVQEVVAQIQELKEEKNHVTDAEIDKLLEDAEKKIKKRKHDYYIKKTNKVDATALLQDVEEGIEQSFRDKVFEALKTGYDKVKTAVAERND</sequence>
<protein>
    <recommendedName>
        <fullName evidence="4">Anti-sigma factor</fullName>
    </recommendedName>
</protein>
<feature type="transmembrane region" description="Helical" evidence="1">
    <location>
        <begin position="44"/>
        <end position="65"/>
    </location>
</feature>
<proteinExistence type="predicted"/>
<name>A0ABP7H5G7_9FLAO</name>
<evidence type="ECO:0000313" key="2">
    <source>
        <dbReference type="EMBL" id="GAA3780685.1"/>
    </source>
</evidence>
<reference evidence="3" key="1">
    <citation type="journal article" date="2019" name="Int. J. Syst. Evol. Microbiol.">
        <title>The Global Catalogue of Microorganisms (GCM) 10K type strain sequencing project: providing services to taxonomists for standard genome sequencing and annotation.</title>
        <authorList>
            <consortium name="The Broad Institute Genomics Platform"/>
            <consortium name="The Broad Institute Genome Sequencing Center for Infectious Disease"/>
            <person name="Wu L."/>
            <person name="Ma J."/>
        </authorList>
    </citation>
    <scope>NUCLEOTIDE SEQUENCE [LARGE SCALE GENOMIC DNA]</scope>
    <source>
        <strain evidence="3">JCM 17525</strain>
    </source>
</reference>
<comment type="caution">
    <text evidence="2">The sequence shown here is derived from an EMBL/GenBank/DDBJ whole genome shotgun (WGS) entry which is preliminary data.</text>
</comment>
<evidence type="ECO:0000256" key="1">
    <source>
        <dbReference type="SAM" id="Phobius"/>
    </source>
</evidence>
<accession>A0ABP7H5G7</accession>
<evidence type="ECO:0008006" key="4">
    <source>
        <dbReference type="Google" id="ProtNLM"/>
    </source>
</evidence>
<keyword evidence="1" id="KW-0472">Membrane</keyword>
<evidence type="ECO:0000313" key="3">
    <source>
        <dbReference type="Proteomes" id="UP001501456"/>
    </source>
</evidence>
<keyword evidence="1" id="KW-1133">Transmembrane helix</keyword>
<dbReference type="Proteomes" id="UP001501456">
    <property type="component" value="Unassembled WGS sequence"/>
</dbReference>
<dbReference type="RefSeq" id="WP_344728167.1">
    <property type="nucleotide sequence ID" value="NZ_BAABBI010000001.1"/>
</dbReference>